<dbReference type="OrthoDB" id="1046782at2759"/>
<keyword evidence="2" id="KW-1185">Reference proteome</keyword>
<feature type="non-terminal residue" evidence="1">
    <location>
        <position position="1"/>
    </location>
</feature>
<dbReference type="AlphaFoldDB" id="A0A2H3JAK1"/>
<dbReference type="OMA" id="NDENDMP"/>
<sequence length="143" mass="16125">DRPTNAVTEIHGENDDINEGFGGRHVWLAPKWTDDPKDAAVHFELAIQNVMSTAHYDLAKGARGSYRYLLPMRNPGQKEKITNIHMLKSLEEVSTAPQPFHGMTGDINEGRGSPHLYLVWTVESEKPARPLYISGFNVRFLLQ</sequence>
<dbReference type="Gene3D" id="2.100.10.50">
    <property type="match status" value="1"/>
</dbReference>
<dbReference type="Proteomes" id="UP000218811">
    <property type="component" value="Unassembled WGS sequence"/>
</dbReference>
<reference evidence="1 2" key="1">
    <citation type="journal article" date="2012" name="Science">
        <title>The Paleozoic origin of enzymatic lignin decomposition reconstructed from 31 fungal genomes.</title>
        <authorList>
            <person name="Floudas D."/>
            <person name="Binder M."/>
            <person name="Riley R."/>
            <person name="Barry K."/>
            <person name="Blanchette R.A."/>
            <person name="Henrissat B."/>
            <person name="Martinez A.T."/>
            <person name="Otillar R."/>
            <person name="Spatafora J.W."/>
            <person name="Yadav J.S."/>
            <person name="Aerts A."/>
            <person name="Benoit I."/>
            <person name="Boyd A."/>
            <person name="Carlson A."/>
            <person name="Copeland A."/>
            <person name="Coutinho P.M."/>
            <person name="de Vries R.P."/>
            <person name="Ferreira P."/>
            <person name="Findley K."/>
            <person name="Foster B."/>
            <person name="Gaskell J."/>
            <person name="Glotzer D."/>
            <person name="Gorecki P."/>
            <person name="Heitman J."/>
            <person name="Hesse C."/>
            <person name="Hori C."/>
            <person name="Igarashi K."/>
            <person name="Jurgens J.A."/>
            <person name="Kallen N."/>
            <person name="Kersten P."/>
            <person name="Kohler A."/>
            <person name="Kuees U."/>
            <person name="Kumar T.K.A."/>
            <person name="Kuo A."/>
            <person name="LaButti K."/>
            <person name="Larrondo L.F."/>
            <person name="Lindquist E."/>
            <person name="Ling A."/>
            <person name="Lombard V."/>
            <person name="Lucas S."/>
            <person name="Lundell T."/>
            <person name="Martin R."/>
            <person name="McLaughlin D.J."/>
            <person name="Morgenstern I."/>
            <person name="Morin E."/>
            <person name="Murat C."/>
            <person name="Nagy L.G."/>
            <person name="Nolan M."/>
            <person name="Ohm R.A."/>
            <person name="Patyshakuliyeva A."/>
            <person name="Rokas A."/>
            <person name="Ruiz-Duenas F.J."/>
            <person name="Sabat G."/>
            <person name="Salamov A."/>
            <person name="Samejima M."/>
            <person name="Schmutz J."/>
            <person name="Slot J.C."/>
            <person name="St John F."/>
            <person name="Stenlid J."/>
            <person name="Sun H."/>
            <person name="Sun S."/>
            <person name="Syed K."/>
            <person name="Tsang A."/>
            <person name="Wiebenga A."/>
            <person name="Young D."/>
            <person name="Pisabarro A."/>
            <person name="Eastwood D.C."/>
            <person name="Martin F."/>
            <person name="Cullen D."/>
            <person name="Grigoriev I.V."/>
            <person name="Hibbett D.S."/>
        </authorList>
    </citation>
    <scope>NUCLEOTIDE SEQUENCE [LARGE SCALE GENOMIC DNA]</scope>
    <source>
        <strain evidence="1 2">MD-104</strain>
    </source>
</reference>
<proteinExistence type="predicted"/>
<dbReference type="EMBL" id="KB467831">
    <property type="protein sequence ID" value="PCH32967.1"/>
    <property type="molecule type" value="Genomic_DNA"/>
</dbReference>
<gene>
    <name evidence="1" type="ORF">WOLCODRAFT_63091</name>
</gene>
<dbReference type="STRING" id="742152.A0A2H3JAK1"/>
<evidence type="ECO:0000313" key="2">
    <source>
        <dbReference type="Proteomes" id="UP000218811"/>
    </source>
</evidence>
<accession>A0A2H3JAK1</accession>
<protein>
    <submittedName>
        <fullName evidence="1">Uncharacterized protein</fullName>
    </submittedName>
</protein>
<organism evidence="1 2">
    <name type="scientific">Wolfiporia cocos (strain MD-104)</name>
    <name type="common">Brown rot fungus</name>
    <dbReference type="NCBI Taxonomy" id="742152"/>
    <lineage>
        <taxon>Eukaryota</taxon>
        <taxon>Fungi</taxon>
        <taxon>Dikarya</taxon>
        <taxon>Basidiomycota</taxon>
        <taxon>Agaricomycotina</taxon>
        <taxon>Agaricomycetes</taxon>
        <taxon>Polyporales</taxon>
        <taxon>Phaeolaceae</taxon>
        <taxon>Wolfiporia</taxon>
    </lineage>
</organism>
<evidence type="ECO:0000313" key="1">
    <source>
        <dbReference type="EMBL" id="PCH32967.1"/>
    </source>
</evidence>
<name>A0A2H3JAK1_WOLCO</name>